<sequence>MKKIVFYFITIVAFISCQDDVKFNNPSVQGLKDTVFWRAVDSQATLAANGSLTIQAYTATEVLTLKTTSTAVQTYTLGASDSKKATYVLTNADGTKVTFLTGFGLGNGQITITEYDAVNKTVSGTFKFNAVNSYSDPLDAASLNYSQGVFYKVPVSAL</sequence>
<dbReference type="Proteomes" id="UP000316371">
    <property type="component" value="Unassembled WGS sequence"/>
</dbReference>
<accession>A0A553DUB6</accession>
<evidence type="ECO:0008006" key="3">
    <source>
        <dbReference type="Google" id="ProtNLM"/>
    </source>
</evidence>
<keyword evidence="2" id="KW-1185">Reference proteome</keyword>
<dbReference type="OrthoDB" id="1448607at2"/>
<dbReference type="EMBL" id="VJZT01000016">
    <property type="protein sequence ID" value="TRX36337.1"/>
    <property type="molecule type" value="Genomic_DNA"/>
</dbReference>
<dbReference type="AlphaFoldDB" id="A0A553DUB6"/>
<protein>
    <recommendedName>
        <fullName evidence="3">Lipocalin-like domain-containing protein</fullName>
    </recommendedName>
</protein>
<name>A0A553DUB6_9FLAO</name>
<proteinExistence type="predicted"/>
<dbReference type="PROSITE" id="PS51257">
    <property type="entry name" value="PROKAR_LIPOPROTEIN"/>
    <property type="match status" value="1"/>
</dbReference>
<dbReference type="RefSeq" id="WP_144257304.1">
    <property type="nucleotide sequence ID" value="NZ_VJZT01000016.1"/>
</dbReference>
<gene>
    <name evidence="1" type="ORF">FNW21_13600</name>
</gene>
<evidence type="ECO:0000313" key="2">
    <source>
        <dbReference type="Proteomes" id="UP000316371"/>
    </source>
</evidence>
<organism evidence="1 2">
    <name type="scientific">Flavobacterium restrictum</name>
    <dbReference type="NCBI Taxonomy" id="2594428"/>
    <lineage>
        <taxon>Bacteria</taxon>
        <taxon>Pseudomonadati</taxon>
        <taxon>Bacteroidota</taxon>
        <taxon>Flavobacteriia</taxon>
        <taxon>Flavobacteriales</taxon>
        <taxon>Flavobacteriaceae</taxon>
        <taxon>Flavobacterium</taxon>
    </lineage>
</organism>
<evidence type="ECO:0000313" key="1">
    <source>
        <dbReference type="EMBL" id="TRX36337.1"/>
    </source>
</evidence>
<dbReference type="InterPro" id="IPR046219">
    <property type="entry name" value="DUF6252"/>
</dbReference>
<dbReference type="Pfam" id="PF19765">
    <property type="entry name" value="DUF6252"/>
    <property type="match status" value="1"/>
</dbReference>
<comment type="caution">
    <text evidence="1">The sequence shown here is derived from an EMBL/GenBank/DDBJ whole genome shotgun (WGS) entry which is preliminary data.</text>
</comment>
<reference evidence="1 2" key="1">
    <citation type="submission" date="2019-07" db="EMBL/GenBank/DDBJ databases">
        <title>Novel species of Flavobacterium.</title>
        <authorList>
            <person name="Liu Q."/>
            <person name="Xin Y.-H."/>
        </authorList>
    </citation>
    <scope>NUCLEOTIDE SEQUENCE [LARGE SCALE GENOMIC DNA]</scope>
    <source>
        <strain evidence="1 2">LB1R34</strain>
    </source>
</reference>